<dbReference type="Pfam" id="PF09527">
    <property type="entry name" value="ATPase_gene1"/>
    <property type="match status" value="1"/>
</dbReference>
<feature type="transmembrane region" description="Helical" evidence="1">
    <location>
        <begin position="52"/>
        <end position="72"/>
    </location>
</feature>
<name>A0A6N4SMI2_CYTH3</name>
<dbReference type="InterPro" id="IPR032820">
    <property type="entry name" value="ATPase_put"/>
</dbReference>
<accession>A0A6N4SMI2</accession>
<keyword evidence="1" id="KW-0812">Transmembrane</keyword>
<evidence type="ECO:0000313" key="3">
    <source>
        <dbReference type="Proteomes" id="UP000001822"/>
    </source>
</evidence>
<sequence>MGNEIKEVKKTSQNGFFKFSAIGFQMIATICVFGGIGWWLDSYFEVKGKYNTIFFMLFGVIGSIVKFIMDVLNEQKRGE</sequence>
<protein>
    <recommendedName>
        <fullName evidence="4">ATP synthase protein I</fullName>
    </recommendedName>
</protein>
<reference evidence="2 3" key="1">
    <citation type="journal article" date="2007" name="Appl. Environ. Microbiol.">
        <title>Genome sequence of the cellulolytic gliding bacterium Cytophaga hutchinsonii.</title>
        <authorList>
            <person name="Xie G."/>
            <person name="Bruce D.C."/>
            <person name="Challacombe J.F."/>
            <person name="Chertkov O."/>
            <person name="Detter J.C."/>
            <person name="Gilna P."/>
            <person name="Han C.S."/>
            <person name="Lucas S."/>
            <person name="Misra M."/>
            <person name="Myers G.L."/>
            <person name="Richardson P."/>
            <person name="Tapia R."/>
            <person name="Thayer N."/>
            <person name="Thompson L.S."/>
            <person name="Brettin T.S."/>
            <person name="Henrissat B."/>
            <person name="Wilson D.B."/>
            <person name="McBride M.J."/>
        </authorList>
    </citation>
    <scope>NUCLEOTIDE SEQUENCE [LARGE SCALE GENOMIC DNA]</scope>
    <source>
        <strain evidence="3">ATCC 33406 / DSM 1761 / CIP 103989 / NBRC 15051 / NCIMB 9469 / D465</strain>
    </source>
</reference>
<dbReference type="OrthoDB" id="9798708at2"/>
<keyword evidence="1" id="KW-1133">Transmembrane helix</keyword>
<evidence type="ECO:0000256" key="1">
    <source>
        <dbReference type="SAM" id="Phobius"/>
    </source>
</evidence>
<dbReference type="Proteomes" id="UP000001822">
    <property type="component" value="Chromosome"/>
</dbReference>
<gene>
    <name evidence="2" type="ordered locus">CHU_0178</name>
</gene>
<dbReference type="KEGG" id="chu:CHU_0178"/>
<evidence type="ECO:0000313" key="2">
    <source>
        <dbReference type="EMBL" id="ABG57470.1"/>
    </source>
</evidence>
<keyword evidence="1" id="KW-0472">Membrane</keyword>
<keyword evidence="3" id="KW-1185">Reference proteome</keyword>
<proteinExistence type="predicted"/>
<dbReference type="RefSeq" id="WP_011583586.1">
    <property type="nucleotide sequence ID" value="NC_008255.1"/>
</dbReference>
<organism evidence="2 3">
    <name type="scientific">Cytophaga hutchinsonii (strain ATCC 33406 / DSM 1761 / CIP 103989 / NBRC 15051 / NCIMB 9469 / D465)</name>
    <dbReference type="NCBI Taxonomy" id="269798"/>
    <lineage>
        <taxon>Bacteria</taxon>
        <taxon>Pseudomonadati</taxon>
        <taxon>Bacteroidota</taxon>
        <taxon>Cytophagia</taxon>
        <taxon>Cytophagales</taxon>
        <taxon>Cytophagaceae</taxon>
        <taxon>Cytophaga</taxon>
    </lineage>
</organism>
<dbReference type="AlphaFoldDB" id="A0A6N4SMI2"/>
<dbReference type="EMBL" id="CP000383">
    <property type="protein sequence ID" value="ABG57470.1"/>
    <property type="molecule type" value="Genomic_DNA"/>
</dbReference>
<evidence type="ECO:0008006" key="4">
    <source>
        <dbReference type="Google" id="ProtNLM"/>
    </source>
</evidence>
<feature type="transmembrane region" description="Helical" evidence="1">
    <location>
        <begin position="21"/>
        <end position="40"/>
    </location>
</feature>